<evidence type="ECO:0000259" key="5">
    <source>
        <dbReference type="PROSITE" id="PS51846"/>
    </source>
</evidence>
<evidence type="ECO:0000256" key="2">
    <source>
        <dbReference type="PROSITE-ProRule" id="PRU01193"/>
    </source>
</evidence>
<dbReference type="EMBL" id="VXIT01000014">
    <property type="protein sequence ID" value="KAA6408289.1"/>
    <property type="molecule type" value="Genomic_DNA"/>
</dbReference>
<feature type="transmembrane region" description="Helical" evidence="4">
    <location>
        <begin position="139"/>
        <end position="162"/>
    </location>
</feature>
<organism evidence="6 7">
    <name type="scientific">Lasallia pustulata</name>
    <dbReference type="NCBI Taxonomy" id="136370"/>
    <lineage>
        <taxon>Eukaryota</taxon>
        <taxon>Fungi</taxon>
        <taxon>Dikarya</taxon>
        <taxon>Ascomycota</taxon>
        <taxon>Pezizomycotina</taxon>
        <taxon>Lecanoromycetes</taxon>
        <taxon>OSLEUM clade</taxon>
        <taxon>Umbilicariomycetidae</taxon>
        <taxon>Umbilicariales</taxon>
        <taxon>Umbilicariaceae</taxon>
        <taxon>Lasallia</taxon>
    </lineage>
</organism>
<gene>
    <name evidence="6" type="ORF">FRX48_08031</name>
</gene>
<dbReference type="GO" id="GO:0005737">
    <property type="term" value="C:cytoplasm"/>
    <property type="evidence" value="ECO:0007669"/>
    <property type="project" value="TreeGrafter"/>
</dbReference>
<dbReference type="GO" id="GO:0016020">
    <property type="term" value="C:membrane"/>
    <property type="evidence" value="ECO:0007669"/>
    <property type="project" value="UniProtKB-UniRule"/>
</dbReference>
<keyword evidence="2 4" id="KW-0812">Transmembrane</keyword>
<keyword evidence="2 4" id="KW-1133">Transmembrane helix</keyword>
<keyword evidence="2 4" id="KW-0472">Membrane</keyword>
<dbReference type="PANTHER" id="PTHR12064">
    <property type="entry name" value="METAL TRANSPORTER CNNM"/>
    <property type="match status" value="1"/>
</dbReference>
<evidence type="ECO:0000256" key="1">
    <source>
        <dbReference type="ARBA" id="ARBA00022737"/>
    </source>
</evidence>
<dbReference type="PROSITE" id="PS51846">
    <property type="entry name" value="CNNM"/>
    <property type="match status" value="1"/>
</dbReference>
<name>A0A5M8PG13_9LECA</name>
<dbReference type="GO" id="GO:0010960">
    <property type="term" value="P:magnesium ion homeostasis"/>
    <property type="evidence" value="ECO:0007669"/>
    <property type="project" value="InterPro"/>
</dbReference>
<evidence type="ECO:0000256" key="4">
    <source>
        <dbReference type="SAM" id="Phobius"/>
    </source>
</evidence>
<feature type="compositionally biased region" description="Basic and acidic residues" evidence="3">
    <location>
        <begin position="613"/>
        <end position="623"/>
    </location>
</feature>
<sequence>MSASHVFLRTVLYSIEQFPVAAAPAATNTPSYAPSGPTTLLCRPDPRFHGALQASMYGIGIILMLLTTLLSALTAGVMGVDDLRLQIWVHTGDRHQKEYAGKLLKVRSHPNWLLASLIITSVAISEALPLVLSHIFRPGYWLPFLLSTLLIAFFGQLLPYTIMPMYVLRVAGKMMWFLEALKWLTAPASVPIAYLIKSGKAWRFKHGHRKLESILPMDELEAFIKLHEADEGFGGVVKGEVGAVARAIIRNQDEPIDLYVDQPWDSVSTLEMSDKISDDMVDTAMNWHLDAILITKTATGHGERSAPPKVIGILAVMDLLNASCIPDTTQCVGDLPIYPILAIRAGYSKFSALAAFAQNDTKFAVVIPKKKESVSTPASIKWTSGMNLPSTSLSDSEDRMGIPTVSDTALIQTPIGILSYEVLLRDLFSSPINELDHTWCRNSQESERQSGNSHGKGRSTEKQEAENESPDSHSTADGVPDNLPTPDGVATHNGVPDSHSTPAAVPDSRSTLGDVPDSLPTPGDVPDSLSTPGDVPGSLSTPGDVPGSLSTPGAVPNNGVNPPGKGHNLRALKRFGIAALATGKYLPSFRGKRNGNVEDPYGGDPFDGASRMENARRSLEREQQGPATLTVPKKVKSKKYLGIRRRTPTRVG</sequence>
<feature type="region of interest" description="Disordered" evidence="3">
    <location>
        <begin position="591"/>
        <end position="652"/>
    </location>
</feature>
<dbReference type="InterPro" id="IPR002550">
    <property type="entry name" value="CNNM"/>
</dbReference>
<feature type="region of interest" description="Disordered" evidence="3">
    <location>
        <begin position="442"/>
        <end position="566"/>
    </location>
</feature>
<keyword evidence="1" id="KW-0677">Repeat</keyword>
<dbReference type="PANTHER" id="PTHR12064:SF97">
    <property type="entry name" value="METAL TRANSPORTER CNNM-5"/>
    <property type="match status" value="1"/>
</dbReference>
<feature type="compositionally biased region" description="Basic residues" evidence="3">
    <location>
        <begin position="633"/>
        <end position="652"/>
    </location>
</feature>
<protein>
    <recommendedName>
        <fullName evidence="5">CNNM transmembrane domain-containing protein</fullName>
    </recommendedName>
</protein>
<reference evidence="6 7" key="1">
    <citation type="submission" date="2019-09" db="EMBL/GenBank/DDBJ databases">
        <title>The hologenome of the rock-dwelling lichen Lasallia pustulata.</title>
        <authorList>
            <person name="Greshake Tzovaras B."/>
            <person name="Segers F."/>
            <person name="Bicker A."/>
            <person name="Dal Grande F."/>
            <person name="Otte J."/>
            <person name="Hankeln T."/>
            <person name="Schmitt I."/>
            <person name="Ebersberger I."/>
        </authorList>
    </citation>
    <scope>NUCLEOTIDE SEQUENCE [LARGE SCALE GENOMIC DNA]</scope>
    <source>
        <strain evidence="6">A1-1</strain>
    </source>
</reference>
<feature type="domain" description="CNNM transmembrane" evidence="5">
    <location>
        <begin position="49"/>
        <end position="240"/>
    </location>
</feature>
<evidence type="ECO:0000256" key="3">
    <source>
        <dbReference type="SAM" id="MobiDB-lite"/>
    </source>
</evidence>
<proteinExistence type="predicted"/>
<dbReference type="GO" id="GO:0030026">
    <property type="term" value="P:intracellular manganese ion homeostasis"/>
    <property type="evidence" value="ECO:0007669"/>
    <property type="project" value="TreeGrafter"/>
</dbReference>
<feature type="transmembrane region" description="Helical" evidence="4">
    <location>
        <begin position="57"/>
        <end position="80"/>
    </location>
</feature>
<evidence type="ECO:0000313" key="6">
    <source>
        <dbReference type="EMBL" id="KAA6408289.1"/>
    </source>
</evidence>
<dbReference type="AlphaFoldDB" id="A0A5M8PG13"/>
<feature type="transmembrane region" description="Helical" evidence="4">
    <location>
        <begin position="112"/>
        <end position="132"/>
    </location>
</feature>
<dbReference type="OrthoDB" id="5353557at2759"/>
<comment type="caution">
    <text evidence="6">The sequence shown here is derived from an EMBL/GenBank/DDBJ whole genome shotgun (WGS) entry which is preliminary data.</text>
</comment>
<dbReference type="Proteomes" id="UP000324767">
    <property type="component" value="Unassembled WGS sequence"/>
</dbReference>
<dbReference type="Pfam" id="PF01595">
    <property type="entry name" value="CNNM"/>
    <property type="match status" value="1"/>
</dbReference>
<dbReference type="InterPro" id="IPR045095">
    <property type="entry name" value="ACDP"/>
</dbReference>
<feature type="compositionally biased region" description="Low complexity" evidence="3">
    <location>
        <begin position="552"/>
        <end position="566"/>
    </location>
</feature>
<accession>A0A5M8PG13</accession>
<evidence type="ECO:0000313" key="7">
    <source>
        <dbReference type="Proteomes" id="UP000324767"/>
    </source>
</evidence>